<dbReference type="Pfam" id="PF07654">
    <property type="entry name" value="C1-set"/>
    <property type="match status" value="1"/>
</dbReference>
<keyword evidence="8" id="KW-0472">Membrane</keyword>
<keyword evidence="4" id="KW-1064">Adaptive immunity</keyword>
<dbReference type="PROSITE" id="PS00290">
    <property type="entry name" value="IG_MHC"/>
    <property type="match status" value="1"/>
</dbReference>
<evidence type="ECO:0000256" key="4">
    <source>
        <dbReference type="ARBA" id="ARBA00023130"/>
    </source>
</evidence>
<dbReference type="InterPro" id="IPR050380">
    <property type="entry name" value="Immune_Resp_Modulators"/>
</dbReference>
<feature type="chain" id="PRO_5019130819" description="Ig-like domain-containing protein" evidence="9">
    <location>
        <begin position="23"/>
        <end position="190"/>
    </location>
</feature>
<keyword evidence="8" id="KW-0812">Transmembrane</keyword>
<dbReference type="InterPro" id="IPR036179">
    <property type="entry name" value="Ig-like_dom_sf"/>
</dbReference>
<keyword evidence="6" id="KW-0325">Glycoprotein</keyword>
<name>A0A401S1X9_CHIPU</name>
<proteinExistence type="predicted"/>
<comment type="subcellular location">
    <subcellularLocation>
        <location evidence="1">Secreted</location>
    </subcellularLocation>
</comment>
<dbReference type="CDD" id="cd00098">
    <property type="entry name" value="IgC1"/>
    <property type="match status" value="1"/>
</dbReference>
<dbReference type="AlphaFoldDB" id="A0A401S1X9"/>
<keyword evidence="5" id="KW-1015">Disulfide bond</keyword>
<keyword evidence="9" id="KW-0732">Signal</keyword>
<dbReference type="EMBL" id="BEZZ01000056">
    <property type="protein sequence ID" value="GCC24399.1"/>
    <property type="molecule type" value="Genomic_DNA"/>
</dbReference>
<comment type="caution">
    <text evidence="11">The sequence shown here is derived from an EMBL/GenBank/DDBJ whole genome shotgun (WGS) entry which is preliminary data.</text>
</comment>
<feature type="domain" description="Ig-like" evidence="10">
    <location>
        <begin position="24"/>
        <end position="119"/>
    </location>
</feature>
<sequence length="190" mass="21334">MLLLGNHGIQLSILIHILLCAARPTVQLIEKTHPDPHEVRELICTSLEFYPDDIQVSWFKDGERITNGIKNGALDTNSDGSFSSTSFLSLSASEWNKGETYSCQVNHSTLSAPTVETICVSNPDARPDIIIAWTIVVRLMILVMATLIAMAAFKLCFRSHDTDDEFERPCLNQTIKLQTDLIRTNYRKEP</sequence>
<dbReference type="PANTHER" id="PTHR23411">
    <property type="entry name" value="TAPASIN"/>
    <property type="match status" value="1"/>
</dbReference>
<dbReference type="FunFam" id="2.60.40.10:FF:000283">
    <property type="entry name" value="Immunoglobulin kappa constant"/>
    <property type="match status" value="1"/>
</dbReference>
<evidence type="ECO:0000256" key="1">
    <source>
        <dbReference type="ARBA" id="ARBA00004613"/>
    </source>
</evidence>
<dbReference type="InterPro" id="IPR003006">
    <property type="entry name" value="Ig/MHC_CS"/>
</dbReference>
<dbReference type="OMA" id="PTVETIC"/>
<dbReference type="InterPro" id="IPR013783">
    <property type="entry name" value="Ig-like_fold"/>
</dbReference>
<evidence type="ECO:0000256" key="8">
    <source>
        <dbReference type="SAM" id="Phobius"/>
    </source>
</evidence>
<evidence type="ECO:0000313" key="11">
    <source>
        <dbReference type="EMBL" id="GCC24399.1"/>
    </source>
</evidence>
<dbReference type="PROSITE" id="PS50835">
    <property type="entry name" value="IG_LIKE"/>
    <property type="match status" value="1"/>
</dbReference>
<gene>
    <name evidence="11" type="ORF">chiPu_0002799</name>
</gene>
<keyword evidence="3" id="KW-0391">Immunity</keyword>
<keyword evidence="8" id="KW-1133">Transmembrane helix</keyword>
<organism evidence="11 12">
    <name type="scientific">Chiloscyllium punctatum</name>
    <name type="common">Brownbanded bambooshark</name>
    <name type="synonym">Hemiscyllium punctatum</name>
    <dbReference type="NCBI Taxonomy" id="137246"/>
    <lineage>
        <taxon>Eukaryota</taxon>
        <taxon>Metazoa</taxon>
        <taxon>Chordata</taxon>
        <taxon>Craniata</taxon>
        <taxon>Vertebrata</taxon>
        <taxon>Chondrichthyes</taxon>
        <taxon>Elasmobranchii</taxon>
        <taxon>Galeomorphii</taxon>
        <taxon>Galeoidea</taxon>
        <taxon>Orectolobiformes</taxon>
        <taxon>Hemiscylliidae</taxon>
        <taxon>Chiloscyllium</taxon>
    </lineage>
</organism>
<dbReference type="GO" id="GO:0002250">
    <property type="term" value="P:adaptive immune response"/>
    <property type="evidence" value="ECO:0007669"/>
    <property type="project" value="UniProtKB-KW"/>
</dbReference>
<evidence type="ECO:0000256" key="2">
    <source>
        <dbReference type="ARBA" id="ARBA00022525"/>
    </source>
</evidence>
<evidence type="ECO:0000259" key="10">
    <source>
        <dbReference type="PROSITE" id="PS50835"/>
    </source>
</evidence>
<evidence type="ECO:0000256" key="5">
    <source>
        <dbReference type="ARBA" id="ARBA00023157"/>
    </source>
</evidence>
<dbReference type="SMART" id="SM00407">
    <property type="entry name" value="IGc1"/>
    <property type="match status" value="1"/>
</dbReference>
<evidence type="ECO:0000313" key="12">
    <source>
        <dbReference type="Proteomes" id="UP000287033"/>
    </source>
</evidence>
<dbReference type="InterPro" id="IPR003597">
    <property type="entry name" value="Ig_C1-set"/>
</dbReference>
<dbReference type="OrthoDB" id="9940220at2759"/>
<keyword evidence="7" id="KW-1280">Immunoglobulin</keyword>
<keyword evidence="2" id="KW-0964">Secreted</keyword>
<dbReference type="Proteomes" id="UP000287033">
    <property type="component" value="Unassembled WGS sequence"/>
</dbReference>
<feature type="signal peptide" evidence="9">
    <location>
        <begin position="1"/>
        <end position="22"/>
    </location>
</feature>
<protein>
    <recommendedName>
        <fullName evidence="10">Ig-like domain-containing protein</fullName>
    </recommendedName>
</protein>
<feature type="transmembrane region" description="Helical" evidence="8">
    <location>
        <begin position="130"/>
        <end position="153"/>
    </location>
</feature>
<evidence type="ECO:0000256" key="3">
    <source>
        <dbReference type="ARBA" id="ARBA00022859"/>
    </source>
</evidence>
<dbReference type="GO" id="GO:0005576">
    <property type="term" value="C:extracellular region"/>
    <property type="evidence" value="ECO:0007669"/>
    <property type="project" value="UniProtKB-SubCell"/>
</dbReference>
<dbReference type="GO" id="GO:0019814">
    <property type="term" value="C:immunoglobulin complex"/>
    <property type="evidence" value="ECO:0007669"/>
    <property type="project" value="UniProtKB-KW"/>
</dbReference>
<evidence type="ECO:0000256" key="6">
    <source>
        <dbReference type="ARBA" id="ARBA00023180"/>
    </source>
</evidence>
<dbReference type="Gene3D" id="2.60.40.10">
    <property type="entry name" value="Immunoglobulins"/>
    <property type="match status" value="1"/>
</dbReference>
<evidence type="ECO:0000256" key="7">
    <source>
        <dbReference type="ARBA" id="ARBA00043265"/>
    </source>
</evidence>
<keyword evidence="12" id="KW-1185">Reference proteome</keyword>
<accession>A0A401S1X9</accession>
<dbReference type="InterPro" id="IPR007110">
    <property type="entry name" value="Ig-like_dom"/>
</dbReference>
<dbReference type="SUPFAM" id="SSF48726">
    <property type="entry name" value="Immunoglobulin"/>
    <property type="match status" value="1"/>
</dbReference>
<evidence type="ECO:0000256" key="9">
    <source>
        <dbReference type="SAM" id="SignalP"/>
    </source>
</evidence>
<reference evidence="11 12" key="1">
    <citation type="journal article" date="2018" name="Nat. Ecol. Evol.">
        <title>Shark genomes provide insights into elasmobranch evolution and the origin of vertebrates.</title>
        <authorList>
            <person name="Hara Y"/>
            <person name="Yamaguchi K"/>
            <person name="Onimaru K"/>
            <person name="Kadota M"/>
            <person name="Koyanagi M"/>
            <person name="Keeley SD"/>
            <person name="Tatsumi K"/>
            <person name="Tanaka K"/>
            <person name="Motone F"/>
            <person name="Kageyama Y"/>
            <person name="Nozu R"/>
            <person name="Adachi N"/>
            <person name="Nishimura O"/>
            <person name="Nakagawa R"/>
            <person name="Tanegashima C"/>
            <person name="Kiyatake I"/>
            <person name="Matsumoto R"/>
            <person name="Murakumo K"/>
            <person name="Nishida K"/>
            <person name="Terakita A"/>
            <person name="Kuratani S"/>
            <person name="Sato K"/>
            <person name="Hyodo S Kuraku.S."/>
        </authorList>
    </citation>
    <scope>NUCLEOTIDE SEQUENCE [LARGE SCALE GENOMIC DNA]</scope>
</reference>